<accession>A0A1H2CH96</accession>
<feature type="non-terminal residue" evidence="1">
    <location>
        <position position="1"/>
    </location>
</feature>
<protein>
    <submittedName>
        <fullName evidence="1">3-hydroxyacyl-CoA dehydrogenase</fullName>
    </submittedName>
</protein>
<dbReference type="AlphaFoldDB" id="A0A1H2CH96"/>
<reference evidence="1 2" key="1">
    <citation type="submission" date="2016-10" db="EMBL/GenBank/DDBJ databases">
        <authorList>
            <person name="de Groot N.N."/>
        </authorList>
    </citation>
    <scope>NUCLEOTIDE SEQUENCE [LARGE SCALE GENOMIC DNA]</scope>
    <source>
        <strain evidence="1 2">MP1X4</strain>
    </source>
</reference>
<dbReference type="STRING" id="652787.SAMN05216490_5079"/>
<gene>
    <name evidence="1" type="ORF">SAMN05216490_5079</name>
</gene>
<dbReference type="EMBL" id="LT629740">
    <property type="protein sequence ID" value="SDT69895.1"/>
    <property type="molecule type" value="Genomic_DNA"/>
</dbReference>
<sequence length="57" mass="6253">SQKLAYVLSGGDLSQPTAVSEDYLLGLEREAFVALCTERKTLERIQSILTGGKILRN</sequence>
<organism evidence="1 2">
    <name type="scientific">Mucilaginibacter mallensis</name>
    <dbReference type="NCBI Taxonomy" id="652787"/>
    <lineage>
        <taxon>Bacteria</taxon>
        <taxon>Pseudomonadati</taxon>
        <taxon>Bacteroidota</taxon>
        <taxon>Sphingobacteriia</taxon>
        <taxon>Sphingobacteriales</taxon>
        <taxon>Sphingobacteriaceae</taxon>
        <taxon>Mucilaginibacter</taxon>
    </lineage>
</organism>
<proteinExistence type="predicted"/>
<evidence type="ECO:0000313" key="2">
    <source>
        <dbReference type="Proteomes" id="UP000199679"/>
    </source>
</evidence>
<name>A0A1H2CH96_MUCMA</name>
<keyword evidence="2" id="KW-1185">Reference proteome</keyword>
<evidence type="ECO:0000313" key="1">
    <source>
        <dbReference type="EMBL" id="SDT69895.1"/>
    </source>
</evidence>
<dbReference type="Proteomes" id="UP000199679">
    <property type="component" value="Chromosome I"/>
</dbReference>